<gene>
    <name evidence="14" type="ORF">GGI19_001722</name>
</gene>
<comment type="similarity">
    <text evidence="2">In the C-terminal section; belongs to the peptidase M41 family.</text>
</comment>
<dbReference type="PROSITE" id="PS50213">
    <property type="entry name" value="FAS1"/>
    <property type="match status" value="1"/>
</dbReference>
<dbReference type="GO" id="GO:0016887">
    <property type="term" value="F:ATP hydrolysis activity"/>
    <property type="evidence" value="ECO:0007669"/>
    <property type="project" value="InterPro"/>
</dbReference>
<dbReference type="GO" id="GO:0005524">
    <property type="term" value="F:ATP binding"/>
    <property type="evidence" value="ECO:0007669"/>
    <property type="project" value="InterPro"/>
</dbReference>
<dbReference type="Pfam" id="PF00004">
    <property type="entry name" value="AAA"/>
    <property type="match status" value="2"/>
</dbReference>
<evidence type="ECO:0000259" key="12">
    <source>
        <dbReference type="PROSITE" id="PS50213"/>
    </source>
</evidence>
<evidence type="ECO:0000256" key="2">
    <source>
        <dbReference type="ARBA" id="ARBA00010044"/>
    </source>
</evidence>
<evidence type="ECO:0000313" key="15">
    <source>
        <dbReference type="Proteomes" id="UP001140011"/>
    </source>
</evidence>
<dbReference type="Gene3D" id="2.170.16.10">
    <property type="entry name" value="Hedgehog/Intein (Hint) domain"/>
    <property type="match status" value="1"/>
</dbReference>
<dbReference type="Gene3D" id="3.10.28.10">
    <property type="entry name" value="Homing endonucleases"/>
    <property type="match status" value="1"/>
</dbReference>
<dbReference type="GO" id="GO:0005743">
    <property type="term" value="C:mitochondrial inner membrane"/>
    <property type="evidence" value="ECO:0007669"/>
    <property type="project" value="TreeGrafter"/>
</dbReference>
<dbReference type="SUPFAM" id="SSF82153">
    <property type="entry name" value="FAS1 domain"/>
    <property type="match status" value="1"/>
</dbReference>
<dbReference type="Proteomes" id="UP001140011">
    <property type="component" value="Unassembled WGS sequence"/>
</dbReference>
<evidence type="ECO:0000259" key="13">
    <source>
        <dbReference type="PROSITE" id="PS50819"/>
    </source>
</evidence>
<dbReference type="InterPro" id="IPR000642">
    <property type="entry name" value="Peptidase_M41"/>
</dbReference>
<dbReference type="InterPro" id="IPR027434">
    <property type="entry name" value="Homing_endonucl"/>
</dbReference>
<dbReference type="PROSITE" id="PS50819">
    <property type="entry name" value="INTEIN_ENDONUCLEASE"/>
    <property type="match status" value="1"/>
</dbReference>
<reference evidence="14" key="1">
    <citation type="submission" date="2022-07" db="EMBL/GenBank/DDBJ databases">
        <title>Phylogenomic reconstructions and comparative analyses of Kickxellomycotina fungi.</title>
        <authorList>
            <person name="Reynolds N.K."/>
            <person name="Stajich J.E."/>
            <person name="Barry K."/>
            <person name="Grigoriev I.V."/>
            <person name="Crous P."/>
            <person name="Smith M.E."/>
        </authorList>
    </citation>
    <scope>NUCLEOTIDE SEQUENCE</scope>
    <source>
        <strain evidence="14">BCRC 34297</strain>
    </source>
</reference>
<evidence type="ECO:0000256" key="4">
    <source>
        <dbReference type="ARBA" id="ARBA00022670"/>
    </source>
</evidence>
<dbReference type="Pfam" id="PF17862">
    <property type="entry name" value="AAA_lid_3"/>
    <property type="match status" value="1"/>
</dbReference>
<protein>
    <submittedName>
        <fullName evidence="14">Uncharacterized protein</fullName>
    </submittedName>
</protein>
<dbReference type="InterPro" id="IPR003959">
    <property type="entry name" value="ATPase_AAA_core"/>
</dbReference>
<dbReference type="Pfam" id="PF01434">
    <property type="entry name" value="Peptidase_M41"/>
    <property type="match status" value="1"/>
</dbReference>
<comment type="similarity">
    <text evidence="3">In the N-terminal section; belongs to the AAA ATPase family.</text>
</comment>
<comment type="cofactor">
    <cofactor evidence="1">
        <name>Zn(2+)</name>
        <dbReference type="ChEBI" id="CHEBI:29105"/>
    </cofactor>
</comment>
<dbReference type="SMART" id="SM00382">
    <property type="entry name" value="AAA"/>
    <property type="match status" value="1"/>
</dbReference>
<dbReference type="Gene3D" id="1.20.58.760">
    <property type="entry name" value="Peptidase M41"/>
    <property type="match status" value="1"/>
</dbReference>
<dbReference type="InterPro" id="IPR000782">
    <property type="entry name" value="FAS1_domain"/>
</dbReference>
<keyword evidence="6" id="KW-0378">Hydrolase</keyword>
<dbReference type="SMART" id="SM00554">
    <property type="entry name" value="FAS1"/>
    <property type="match status" value="1"/>
</dbReference>
<feature type="compositionally biased region" description="Basic and acidic residues" evidence="11">
    <location>
        <begin position="459"/>
        <end position="470"/>
    </location>
</feature>
<keyword evidence="7" id="KW-0068">Autocatalytic cleavage</keyword>
<evidence type="ECO:0000256" key="8">
    <source>
        <dbReference type="ARBA" id="ARBA00022833"/>
    </source>
</evidence>
<dbReference type="CDD" id="cd00081">
    <property type="entry name" value="Hint"/>
    <property type="match status" value="1"/>
</dbReference>
<dbReference type="Gene3D" id="2.30.180.10">
    <property type="entry name" value="FAS1 domain"/>
    <property type="match status" value="1"/>
</dbReference>
<dbReference type="Gene3D" id="3.40.50.300">
    <property type="entry name" value="P-loop containing nucleotide triphosphate hydrolases"/>
    <property type="match status" value="2"/>
</dbReference>
<evidence type="ECO:0000256" key="7">
    <source>
        <dbReference type="ARBA" id="ARBA00022813"/>
    </source>
</evidence>
<dbReference type="InterPro" id="IPR036844">
    <property type="entry name" value="Hint_dom_sf"/>
</dbReference>
<evidence type="ECO:0000256" key="5">
    <source>
        <dbReference type="ARBA" id="ARBA00022723"/>
    </source>
</evidence>
<dbReference type="GO" id="GO:0016539">
    <property type="term" value="P:intein-mediated protein splicing"/>
    <property type="evidence" value="ECO:0007669"/>
    <property type="project" value="InterPro"/>
</dbReference>
<dbReference type="InterPro" id="IPR036378">
    <property type="entry name" value="FAS1_dom_sf"/>
</dbReference>
<dbReference type="InterPro" id="IPR037219">
    <property type="entry name" value="Peptidase_M41-like"/>
</dbReference>
<feature type="domain" description="FAS1" evidence="12">
    <location>
        <begin position="14"/>
        <end position="148"/>
    </location>
</feature>
<dbReference type="SUPFAM" id="SSF140990">
    <property type="entry name" value="FtsH protease domain-like"/>
    <property type="match status" value="1"/>
</dbReference>
<keyword evidence="4" id="KW-0645">Protease</keyword>
<accession>A0A9W8GX33</accession>
<name>A0A9W8GX33_9FUNG</name>
<dbReference type="SUPFAM" id="SSF52540">
    <property type="entry name" value="P-loop containing nucleoside triphosphate hydrolases"/>
    <property type="match status" value="1"/>
</dbReference>
<dbReference type="GO" id="GO:0004519">
    <property type="term" value="F:endonuclease activity"/>
    <property type="evidence" value="ECO:0007669"/>
    <property type="project" value="InterPro"/>
</dbReference>
<dbReference type="OrthoDB" id="1413014at2759"/>
<feature type="domain" description="DOD-type homing endonuclease" evidence="13">
    <location>
        <begin position="789"/>
        <end position="914"/>
    </location>
</feature>
<evidence type="ECO:0000256" key="6">
    <source>
        <dbReference type="ARBA" id="ARBA00022801"/>
    </source>
</evidence>
<proteinExistence type="inferred from homology"/>
<sequence length="1356" mass="147520">MAEHYTFDTNAQGPPELIDILAMEKSATTAMDAIMQSESLVRAISGDSADFKSGLTLLLPTNEAFRKAGPIPEDLELVMQRHFIPQVVSLKSMASSTTVTSYKDSSTLRFLSEKDVVYVQADERELAQVRGAGVQAGNGTYFLVDHLFRMQAYSPGLFGTSLVHGFQEVLSTLRPRGVVVVGNKGAAVDVPSSTGSQQNQVKSESLDSTTELINDLSVKAAADTSATGHAITKDKNAVAGATHIPRNASAVPSLLASIIGRSTYLGQGLNTRGRSRWQLGNRAYFASRLRQFSTQTPAARWGSYSNSTSRLSSTRESTPANDPYDYTVQRRLASLKETADSQVDSVEVQNAYYREMLKSSMRGSKAPMVVARIEEGHWAADLTTLQLYLSALMQSKSSPERAAMRLVEMLKNQPRLVKQLVGTSGTDGYEKVLQMLAKSNGLTGAAEDGFGVGGWQRETPTKASEKKDELQSDLYYDESTEDYARQQHQQQQQRDSLNNGTADQPVHVVLQEKSSSAVWTGVKWVVSTLLYAFCILTLVNIVLESTGMMKATNVSTEFKPEPMTTPVRFTDVQGCEEAKGELEELVQFLKSPQDFTEVGGKLPKGVLLTGPPGTGKTLLARAVAGEAGVPFFFMSGSEFDEVYVGVGASVTGDTPVLVRDGAGTRLVSIGDFIDVSYPDEQEGYTIPVSGLQTLGYDGDAKLDCCAWKQVRQVYRHKVDEIYRVKYLGDTVSMTGDHSVFIRDGTGVKVVQARELRVGDFLVDLPYSHTASAGLEAAEQAHISPQLMRLLGVYSAKDIVDEDDMRYALGNSEREQDLESKVAELVAGFVDTAMSTPVNSLSLKQFFAAQCESPAGARQIPELLWTAPASLFRAYLDGYLRGNGVELTMGAPVAVSSTEHQLLRQITWLASMHGIRAILTCTSPAKNSSASDDSQLQLWKLEIGNDGGDSNDCAPQHKLAVIESIERVPYSGFVYDFCGCDNEAFFGGNNPVLLHNSKMRSLFSAARAKAPSIVFIDEIDAIGSKRNPRDQTYMKQTLNQLLVNLDGFEQTEGVIFMAATNFPEVLDPALTRPGRFDRVVQVPLPDVRGRAAILKVHSKKIQLAGDVDLNIVARGTPGFSGAELQNLLNIAAIEATKQRAKKVSNKHLDFAKDRILMGSERKSAVITPEAKLATAYHEGGHTLAAMYTPGAMPLHKVTIMPRGHALGITMQLPEADKVSTNKVEYQAMLDVSMGGRAAEELVYGLDGVTSGCSSDLRKATQVATAMVSQFGMNDSVGLVSYTEEEIGRLSAEGRGAIEAEIRQLNHAANARVMKLLSNHREELERLALALVEYETLDKNEIERAVKGLPIERDPVSE</sequence>
<feature type="region of interest" description="Disordered" evidence="11">
    <location>
        <begin position="299"/>
        <end position="323"/>
    </location>
</feature>
<dbReference type="SMART" id="SM00306">
    <property type="entry name" value="HintN"/>
    <property type="match status" value="1"/>
</dbReference>
<dbReference type="Pfam" id="PF02469">
    <property type="entry name" value="Fasciclin"/>
    <property type="match status" value="1"/>
</dbReference>
<evidence type="ECO:0000256" key="10">
    <source>
        <dbReference type="ARBA" id="ARBA00023049"/>
    </source>
</evidence>
<dbReference type="InterPro" id="IPR003593">
    <property type="entry name" value="AAA+_ATPase"/>
</dbReference>
<dbReference type="FunFam" id="1.10.8.60:FF:000001">
    <property type="entry name" value="ATP-dependent zinc metalloprotease FtsH"/>
    <property type="match status" value="1"/>
</dbReference>
<dbReference type="PANTHER" id="PTHR23076:SF97">
    <property type="entry name" value="ATP-DEPENDENT ZINC METALLOPROTEASE YME1L1"/>
    <property type="match status" value="1"/>
</dbReference>
<dbReference type="InterPro" id="IPR041569">
    <property type="entry name" value="AAA_lid_3"/>
</dbReference>
<keyword evidence="10" id="KW-0482">Metalloprotease</keyword>
<keyword evidence="9" id="KW-0651">Protein splicing</keyword>
<dbReference type="InterPro" id="IPR004042">
    <property type="entry name" value="Intein_endonuc_central"/>
</dbReference>
<dbReference type="InterPro" id="IPR003587">
    <property type="entry name" value="Hint_dom_N"/>
</dbReference>
<evidence type="ECO:0000256" key="11">
    <source>
        <dbReference type="SAM" id="MobiDB-lite"/>
    </source>
</evidence>
<keyword evidence="15" id="KW-1185">Reference proteome</keyword>
<evidence type="ECO:0000256" key="9">
    <source>
        <dbReference type="ARBA" id="ARBA00023000"/>
    </source>
</evidence>
<keyword evidence="5" id="KW-0479">Metal-binding</keyword>
<dbReference type="PROSITE" id="PS50817">
    <property type="entry name" value="INTEIN_N_TER"/>
    <property type="match status" value="1"/>
</dbReference>
<dbReference type="GO" id="GO:0004176">
    <property type="term" value="F:ATP-dependent peptidase activity"/>
    <property type="evidence" value="ECO:0007669"/>
    <property type="project" value="InterPro"/>
</dbReference>
<dbReference type="GO" id="GO:0046872">
    <property type="term" value="F:metal ion binding"/>
    <property type="evidence" value="ECO:0007669"/>
    <property type="project" value="UniProtKB-KW"/>
</dbReference>
<evidence type="ECO:0000313" key="14">
    <source>
        <dbReference type="EMBL" id="KAJ2755332.1"/>
    </source>
</evidence>
<evidence type="ECO:0000256" key="1">
    <source>
        <dbReference type="ARBA" id="ARBA00001947"/>
    </source>
</evidence>
<feature type="compositionally biased region" description="Low complexity" evidence="11">
    <location>
        <begin position="303"/>
        <end position="318"/>
    </location>
</feature>
<dbReference type="NCBIfam" id="TIGR01445">
    <property type="entry name" value="intein_Nterm"/>
    <property type="match status" value="1"/>
</dbReference>
<dbReference type="GO" id="GO:0006515">
    <property type="term" value="P:protein quality control for misfolded or incompletely synthesized proteins"/>
    <property type="evidence" value="ECO:0007669"/>
    <property type="project" value="TreeGrafter"/>
</dbReference>
<dbReference type="InterPro" id="IPR003586">
    <property type="entry name" value="Hint_dom_C"/>
</dbReference>
<keyword evidence="8" id="KW-0862">Zinc</keyword>
<organism evidence="14 15">
    <name type="scientific">Coemansia pectinata</name>
    <dbReference type="NCBI Taxonomy" id="1052879"/>
    <lineage>
        <taxon>Eukaryota</taxon>
        <taxon>Fungi</taxon>
        <taxon>Fungi incertae sedis</taxon>
        <taxon>Zoopagomycota</taxon>
        <taxon>Kickxellomycotina</taxon>
        <taxon>Kickxellomycetes</taxon>
        <taxon>Kickxellales</taxon>
        <taxon>Kickxellaceae</taxon>
        <taxon>Coemansia</taxon>
    </lineage>
</organism>
<dbReference type="InterPro" id="IPR027417">
    <property type="entry name" value="P-loop_NTPase"/>
</dbReference>
<dbReference type="GO" id="GO:0004222">
    <property type="term" value="F:metalloendopeptidase activity"/>
    <property type="evidence" value="ECO:0007669"/>
    <property type="project" value="InterPro"/>
</dbReference>
<dbReference type="EMBL" id="JANBUH010000067">
    <property type="protein sequence ID" value="KAJ2755332.1"/>
    <property type="molecule type" value="Genomic_DNA"/>
</dbReference>
<dbReference type="Gene3D" id="1.10.8.60">
    <property type="match status" value="1"/>
</dbReference>
<dbReference type="SUPFAM" id="SSF51294">
    <property type="entry name" value="Hedgehog/intein (Hint) domain"/>
    <property type="match status" value="1"/>
</dbReference>
<dbReference type="SMART" id="SM00305">
    <property type="entry name" value="HintC"/>
    <property type="match status" value="1"/>
</dbReference>
<evidence type="ECO:0000256" key="3">
    <source>
        <dbReference type="ARBA" id="ARBA00010550"/>
    </source>
</evidence>
<dbReference type="FunFam" id="1.20.58.760:FF:000001">
    <property type="entry name" value="ATP-dependent zinc metalloprotease FtsH"/>
    <property type="match status" value="1"/>
</dbReference>
<comment type="caution">
    <text evidence="14">The sequence shown here is derived from an EMBL/GenBank/DDBJ whole genome shotgun (WGS) entry which is preliminary data.</text>
</comment>
<feature type="region of interest" description="Disordered" evidence="11">
    <location>
        <begin position="449"/>
        <end position="501"/>
    </location>
</feature>
<dbReference type="SUPFAM" id="SSF55608">
    <property type="entry name" value="Homing endonucleases"/>
    <property type="match status" value="1"/>
</dbReference>
<dbReference type="InterPro" id="IPR006141">
    <property type="entry name" value="Intein_N"/>
</dbReference>
<dbReference type="PANTHER" id="PTHR23076">
    <property type="entry name" value="METALLOPROTEASE M41 FTSH"/>
    <property type="match status" value="1"/>
</dbReference>
<dbReference type="GO" id="GO:0007005">
    <property type="term" value="P:mitochondrion organization"/>
    <property type="evidence" value="ECO:0007669"/>
    <property type="project" value="TreeGrafter"/>
</dbReference>